<protein>
    <recommendedName>
        <fullName evidence="3">NfeD-like C-terminal domain-containing protein</fullName>
    </recommendedName>
</protein>
<feature type="transmembrane region" description="Helical" evidence="1">
    <location>
        <begin position="79"/>
        <end position="100"/>
    </location>
</feature>
<keyword evidence="1" id="KW-0472">Membrane</keyword>
<accession>A0A8S5S2A4</accession>
<name>A0A8S5S2A4_9CAUD</name>
<sequence length="176" mass="19990">MYTKMSEVYYLLAATSYGIFIVQFVLSWFGGDTDLDVDLDGEIDMNVGDIVSFKGFIHFLMGGCGWLSIRCFKHGNVEWYDYLIALALGVIFVVILYYLYKLCLKLQHSCIPEKGERLVGKAATIYLPGDSYYLLTLEINGISEEISAYPESSNMAYKQGTDVIITRYEGGKYYFN</sequence>
<proteinExistence type="predicted"/>
<keyword evidence="1" id="KW-1133">Transmembrane helix</keyword>
<evidence type="ECO:0000256" key="1">
    <source>
        <dbReference type="SAM" id="Phobius"/>
    </source>
</evidence>
<evidence type="ECO:0008006" key="3">
    <source>
        <dbReference type="Google" id="ProtNLM"/>
    </source>
</evidence>
<organism evidence="2">
    <name type="scientific">Podoviridae sp. ct8Lf7</name>
    <dbReference type="NCBI Taxonomy" id="2827723"/>
    <lineage>
        <taxon>Viruses</taxon>
        <taxon>Duplodnaviria</taxon>
        <taxon>Heunggongvirae</taxon>
        <taxon>Uroviricota</taxon>
        <taxon>Caudoviricetes</taxon>
    </lineage>
</organism>
<keyword evidence="1" id="KW-0812">Transmembrane</keyword>
<evidence type="ECO:0000313" key="2">
    <source>
        <dbReference type="EMBL" id="DAF44802.1"/>
    </source>
</evidence>
<reference evidence="2" key="1">
    <citation type="journal article" date="2021" name="Proc. Natl. Acad. Sci. U.S.A.">
        <title>A Catalog of Tens of Thousands of Viruses from Human Metagenomes Reveals Hidden Associations with Chronic Diseases.</title>
        <authorList>
            <person name="Tisza M.J."/>
            <person name="Buck C.B."/>
        </authorList>
    </citation>
    <scope>NUCLEOTIDE SEQUENCE</scope>
    <source>
        <strain evidence="2">Ct8Lf7</strain>
    </source>
</reference>
<feature type="transmembrane region" description="Helical" evidence="1">
    <location>
        <begin position="9"/>
        <end position="30"/>
    </location>
</feature>
<dbReference type="EMBL" id="BK032511">
    <property type="protein sequence ID" value="DAF44802.1"/>
    <property type="molecule type" value="Genomic_DNA"/>
</dbReference>